<dbReference type="UniPathway" id="UPA00538">
    <property type="reaction ID" value="UER00593"/>
</dbReference>
<evidence type="ECO:0000256" key="3">
    <source>
        <dbReference type="ARBA" id="ARBA00022485"/>
    </source>
</evidence>
<dbReference type="InterPro" id="IPR003698">
    <property type="entry name" value="Lipoyl_synth"/>
</dbReference>
<accession>A0A8J7YU68</accession>
<dbReference type="InterPro" id="IPR013785">
    <property type="entry name" value="Aldolase_TIM"/>
</dbReference>
<dbReference type="InterPro" id="IPR007197">
    <property type="entry name" value="rSAM"/>
</dbReference>
<dbReference type="PROSITE" id="PS51918">
    <property type="entry name" value="RADICAL_SAM"/>
    <property type="match status" value="1"/>
</dbReference>
<evidence type="ECO:0000256" key="5">
    <source>
        <dbReference type="ARBA" id="ARBA00022691"/>
    </source>
</evidence>
<reference evidence="11" key="1">
    <citation type="submission" date="2021-05" db="EMBL/GenBank/DDBJ databases">
        <title>Genomic insights into ecological role and evolution of a novel Thermoplasmata order Candidatus Sysuiplasmatales.</title>
        <authorList>
            <person name="Yuan Y."/>
        </authorList>
    </citation>
    <scope>NUCLEOTIDE SEQUENCE</scope>
    <source>
        <strain evidence="11">TUT19-bin139</strain>
    </source>
</reference>
<name>A0A8J7YU68_9ARCH</name>
<keyword evidence="8" id="KW-0411">Iron-sulfur</keyword>
<gene>
    <name evidence="11" type="ORF">KIY12_07625</name>
</gene>
<dbReference type="GO" id="GO:0046872">
    <property type="term" value="F:metal ion binding"/>
    <property type="evidence" value="ECO:0007669"/>
    <property type="project" value="UniProtKB-KW"/>
</dbReference>
<dbReference type="PANTHER" id="PTHR10949">
    <property type="entry name" value="LIPOYL SYNTHASE"/>
    <property type="match status" value="1"/>
</dbReference>
<keyword evidence="7" id="KW-0408">Iron</keyword>
<evidence type="ECO:0000313" key="11">
    <source>
        <dbReference type="EMBL" id="MBX8644572.1"/>
    </source>
</evidence>
<dbReference type="GO" id="GO:0051539">
    <property type="term" value="F:4 iron, 4 sulfur cluster binding"/>
    <property type="evidence" value="ECO:0007669"/>
    <property type="project" value="UniProtKB-KW"/>
</dbReference>
<dbReference type="NCBIfam" id="NF004019">
    <property type="entry name" value="PRK05481.1"/>
    <property type="match status" value="1"/>
</dbReference>
<evidence type="ECO:0000256" key="1">
    <source>
        <dbReference type="ARBA" id="ARBA00001966"/>
    </source>
</evidence>
<comment type="catalytic activity">
    <reaction evidence="9">
        <text>[[Fe-S] cluster scaffold protein carrying a second [4Fe-4S](2+) cluster] + N(6)-octanoyl-L-lysyl-[protein] + 2 oxidized [2Fe-2S]-[ferredoxin] + 2 S-adenosyl-L-methionine + 4 H(+) = [[Fe-S] cluster scaffold protein] + N(6)-[(R)-dihydrolipoyl]-L-lysyl-[protein] + 4 Fe(3+) + 2 hydrogen sulfide + 2 5'-deoxyadenosine + 2 L-methionine + 2 reduced [2Fe-2S]-[ferredoxin]</text>
        <dbReference type="Rhea" id="RHEA:16585"/>
        <dbReference type="Rhea" id="RHEA-COMP:9928"/>
        <dbReference type="Rhea" id="RHEA-COMP:10000"/>
        <dbReference type="Rhea" id="RHEA-COMP:10001"/>
        <dbReference type="Rhea" id="RHEA-COMP:10475"/>
        <dbReference type="Rhea" id="RHEA-COMP:14568"/>
        <dbReference type="Rhea" id="RHEA-COMP:14569"/>
        <dbReference type="ChEBI" id="CHEBI:15378"/>
        <dbReference type="ChEBI" id="CHEBI:17319"/>
        <dbReference type="ChEBI" id="CHEBI:29034"/>
        <dbReference type="ChEBI" id="CHEBI:29919"/>
        <dbReference type="ChEBI" id="CHEBI:33722"/>
        <dbReference type="ChEBI" id="CHEBI:33737"/>
        <dbReference type="ChEBI" id="CHEBI:33738"/>
        <dbReference type="ChEBI" id="CHEBI:57844"/>
        <dbReference type="ChEBI" id="CHEBI:59789"/>
        <dbReference type="ChEBI" id="CHEBI:78809"/>
        <dbReference type="ChEBI" id="CHEBI:83100"/>
        <dbReference type="EC" id="2.8.1.8"/>
    </reaction>
</comment>
<dbReference type="CDD" id="cd01335">
    <property type="entry name" value="Radical_SAM"/>
    <property type="match status" value="1"/>
</dbReference>
<dbReference type="EMBL" id="JAHEAC010000074">
    <property type="protein sequence ID" value="MBX8644572.1"/>
    <property type="molecule type" value="Genomic_DNA"/>
</dbReference>
<dbReference type="GO" id="GO:0016992">
    <property type="term" value="F:lipoate synthase activity"/>
    <property type="evidence" value="ECO:0007669"/>
    <property type="project" value="UniProtKB-EC"/>
</dbReference>
<keyword evidence="3" id="KW-0004">4Fe-4S</keyword>
<dbReference type="EC" id="2.8.1.8" evidence="2"/>
<dbReference type="SMART" id="SM00729">
    <property type="entry name" value="Elp3"/>
    <property type="match status" value="1"/>
</dbReference>
<dbReference type="InterPro" id="IPR058240">
    <property type="entry name" value="rSAM_sf"/>
</dbReference>
<dbReference type="Gene3D" id="3.20.20.70">
    <property type="entry name" value="Aldolase class I"/>
    <property type="match status" value="1"/>
</dbReference>
<evidence type="ECO:0000256" key="6">
    <source>
        <dbReference type="ARBA" id="ARBA00022723"/>
    </source>
</evidence>
<keyword evidence="6" id="KW-0479">Metal-binding</keyword>
<feature type="non-terminal residue" evidence="11">
    <location>
        <position position="1"/>
    </location>
</feature>
<dbReference type="Proteomes" id="UP000750197">
    <property type="component" value="Unassembled WGS sequence"/>
</dbReference>
<evidence type="ECO:0000256" key="9">
    <source>
        <dbReference type="ARBA" id="ARBA00047326"/>
    </source>
</evidence>
<dbReference type="InterPro" id="IPR006638">
    <property type="entry name" value="Elp3/MiaA/NifB-like_rSAM"/>
</dbReference>
<proteinExistence type="inferred from homology"/>
<comment type="caution">
    <text evidence="11">The sequence shown here is derived from an EMBL/GenBank/DDBJ whole genome shotgun (WGS) entry which is preliminary data.</text>
</comment>
<sequence>CTRGCRFCAVKTGNPHGILDAGEPERVAASVARSGLEYIVITSVDRDDLPDGGASHISRTVREIKRRSPGIIVEVLMPDFRGEESALDTVIDSGAEVLAHNIETVRRLTPTVRDGKAGYDQSLNVLRYLKEQSGRLTKTSIMLGLGETCDEIFETMRDVRDTGTDAITLGQYLRPSKWHLPVVNYVTPRDFKMYGEEARKMGFTMVAAGPLVRSSYRAGELFMTGLVHNRLNAV</sequence>
<evidence type="ECO:0000256" key="4">
    <source>
        <dbReference type="ARBA" id="ARBA00022679"/>
    </source>
</evidence>
<dbReference type="NCBIfam" id="NF009544">
    <property type="entry name" value="PRK12928.1"/>
    <property type="match status" value="1"/>
</dbReference>
<dbReference type="AlphaFoldDB" id="A0A8J7YU68"/>
<protein>
    <recommendedName>
        <fullName evidence="2">lipoyl synthase</fullName>
        <ecNumber evidence="2">2.8.1.8</ecNumber>
    </recommendedName>
</protein>
<evidence type="ECO:0000256" key="8">
    <source>
        <dbReference type="ARBA" id="ARBA00023014"/>
    </source>
</evidence>
<feature type="domain" description="Radical SAM core" evidence="10">
    <location>
        <begin position="1"/>
        <end position="204"/>
    </location>
</feature>
<evidence type="ECO:0000313" key="12">
    <source>
        <dbReference type="Proteomes" id="UP000750197"/>
    </source>
</evidence>
<keyword evidence="5" id="KW-0949">S-adenosyl-L-methionine</keyword>
<organism evidence="11 12">
    <name type="scientific">Candidatus Sysuiplasma superficiale</name>
    <dbReference type="NCBI Taxonomy" id="2823368"/>
    <lineage>
        <taxon>Archaea</taxon>
        <taxon>Methanobacteriati</taxon>
        <taxon>Thermoplasmatota</taxon>
        <taxon>Thermoplasmata</taxon>
        <taxon>Candidatus Sysuiplasmatales</taxon>
        <taxon>Candidatus Sysuiplasmataceae</taxon>
        <taxon>Candidatus Sysuiplasma</taxon>
    </lineage>
</organism>
<evidence type="ECO:0000256" key="7">
    <source>
        <dbReference type="ARBA" id="ARBA00023004"/>
    </source>
</evidence>
<evidence type="ECO:0000256" key="2">
    <source>
        <dbReference type="ARBA" id="ARBA00012237"/>
    </source>
</evidence>
<dbReference type="SUPFAM" id="SSF102114">
    <property type="entry name" value="Radical SAM enzymes"/>
    <property type="match status" value="1"/>
</dbReference>
<evidence type="ECO:0000259" key="10">
    <source>
        <dbReference type="PROSITE" id="PS51918"/>
    </source>
</evidence>
<keyword evidence="4 11" id="KW-0808">Transferase</keyword>
<dbReference type="PANTHER" id="PTHR10949:SF0">
    <property type="entry name" value="LIPOYL SYNTHASE, MITOCHONDRIAL"/>
    <property type="match status" value="1"/>
</dbReference>
<dbReference type="SFLD" id="SFLDS00029">
    <property type="entry name" value="Radical_SAM"/>
    <property type="match status" value="1"/>
</dbReference>
<dbReference type="HAMAP" id="MF_00206">
    <property type="entry name" value="Lipoyl_synth"/>
    <property type="match status" value="1"/>
</dbReference>
<dbReference type="Pfam" id="PF04055">
    <property type="entry name" value="Radical_SAM"/>
    <property type="match status" value="1"/>
</dbReference>
<comment type="cofactor">
    <cofactor evidence="1">
        <name>[4Fe-4S] cluster</name>
        <dbReference type="ChEBI" id="CHEBI:49883"/>
    </cofactor>
</comment>